<dbReference type="Proteomes" id="UP000262477">
    <property type="component" value="Unassembled WGS sequence"/>
</dbReference>
<sequence length="500" mass="53629">MSSVPPEPAPPCPLRPIRPDEFEAWALAVANSYGEDRTASQLAVERGTSELDRTLGAFDGGVPVGGAALYTRALTVPGAVVPTARVVWVGVAPTHRRRGILTSLMRRQLTDVYAAGREPIAVLNASEAAIYERFGYGVASYQADYLGGTRAMGFRPSMDLGRGTIRLVPPLQRPGRSWRSSTTPPAPWPWAASTGRAPSGTTGCTTRSTRATGRRPALRRAHRARRRGERLRLYRLNGGGHENPDSAVEVGEVGTTTRPAYAALWRYLIDIDVHPWIRHCGAPGEPLLHLLADMRACAPRSPTACGCVWSTSAGRSRRAATRHPWMWSSRPRTRSARGTPGVTGCPPTASTSPASARRTAAQLRMTAAELGAAYLGARRWKHSPWPAHRAGPGHTGPPLTRLPGQPGAVVLSGVLSSGGGSRTCAYVRTLLGVVPPRRCPHVRTVSPRRRKAAGQGCPLVDPAATTGRPRFLGRGAAELPPDGGRPRRTGQARHERSRHE</sequence>
<dbReference type="PROSITE" id="PS51186">
    <property type="entry name" value="GNAT"/>
    <property type="match status" value="1"/>
</dbReference>
<feature type="compositionally biased region" description="Basic residues" evidence="1">
    <location>
        <begin position="443"/>
        <end position="452"/>
    </location>
</feature>
<dbReference type="PANTHER" id="PTHR37817">
    <property type="entry name" value="N-ACETYLTRANSFERASE EIS"/>
    <property type="match status" value="1"/>
</dbReference>
<keyword evidence="4" id="KW-1185">Reference proteome</keyword>
<dbReference type="InterPro" id="IPR041380">
    <property type="entry name" value="Acetyltransf_17"/>
</dbReference>
<accession>A0A371PPS2</accession>
<dbReference type="SUPFAM" id="SSF55729">
    <property type="entry name" value="Acyl-CoA N-acyltransferases (Nat)"/>
    <property type="match status" value="1"/>
</dbReference>
<gene>
    <name evidence="3" type="ORF">DY245_42790</name>
</gene>
<name>A0A371PPS2_STRIH</name>
<evidence type="ECO:0000313" key="3">
    <source>
        <dbReference type="EMBL" id="REK84495.1"/>
    </source>
</evidence>
<feature type="compositionally biased region" description="Low complexity" evidence="1">
    <location>
        <begin position="346"/>
        <end position="355"/>
    </location>
</feature>
<dbReference type="Pfam" id="PF13527">
    <property type="entry name" value="Acetyltransf_9"/>
    <property type="match status" value="1"/>
</dbReference>
<dbReference type="InterPro" id="IPR016181">
    <property type="entry name" value="Acyl_CoA_acyltransferase"/>
</dbReference>
<dbReference type="GO" id="GO:0034069">
    <property type="term" value="F:aminoglycoside N-acetyltransferase activity"/>
    <property type="evidence" value="ECO:0007669"/>
    <property type="project" value="TreeGrafter"/>
</dbReference>
<organism evidence="3 4">
    <name type="scientific">Streptomyces inhibens</name>
    <dbReference type="NCBI Taxonomy" id="2293571"/>
    <lineage>
        <taxon>Bacteria</taxon>
        <taxon>Bacillati</taxon>
        <taxon>Actinomycetota</taxon>
        <taxon>Actinomycetes</taxon>
        <taxon>Kitasatosporales</taxon>
        <taxon>Streptomycetaceae</taxon>
        <taxon>Streptomyces</taxon>
    </lineage>
</organism>
<dbReference type="PANTHER" id="PTHR37817:SF1">
    <property type="entry name" value="N-ACETYLTRANSFERASE EIS"/>
    <property type="match status" value="1"/>
</dbReference>
<dbReference type="CDD" id="cd04301">
    <property type="entry name" value="NAT_SF"/>
    <property type="match status" value="1"/>
</dbReference>
<dbReference type="EMBL" id="QUAC01000483">
    <property type="protein sequence ID" value="REK84495.1"/>
    <property type="molecule type" value="Genomic_DNA"/>
</dbReference>
<feature type="region of interest" description="Disordered" evidence="1">
    <location>
        <begin position="171"/>
        <end position="214"/>
    </location>
</feature>
<feature type="region of interest" description="Disordered" evidence="1">
    <location>
        <begin position="443"/>
        <end position="500"/>
    </location>
</feature>
<evidence type="ECO:0000256" key="1">
    <source>
        <dbReference type="SAM" id="MobiDB-lite"/>
    </source>
</evidence>
<evidence type="ECO:0000259" key="2">
    <source>
        <dbReference type="PROSITE" id="PS51186"/>
    </source>
</evidence>
<proteinExistence type="predicted"/>
<dbReference type="OrthoDB" id="8399956at2"/>
<dbReference type="InterPro" id="IPR051554">
    <property type="entry name" value="Acetyltransferase_Eis"/>
</dbReference>
<feature type="compositionally biased region" description="Low complexity" evidence="1">
    <location>
        <begin position="177"/>
        <end position="211"/>
    </location>
</feature>
<keyword evidence="3" id="KW-0808">Transferase</keyword>
<feature type="domain" description="N-acetyltransferase" evidence="2">
    <location>
        <begin position="12"/>
        <end position="161"/>
    </location>
</feature>
<dbReference type="Gene3D" id="3.40.630.30">
    <property type="match status" value="2"/>
</dbReference>
<feature type="region of interest" description="Disordered" evidence="1">
    <location>
        <begin position="329"/>
        <end position="355"/>
    </location>
</feature>
<dbReference type="GO" id="GO:0030649">
    <property type="term" value="P:aminoglycoside antibiotic catabolic process"/>
    <property type="evidence" value="ECO:0007669"/>
    <property type="project" value="TreeGrafter"/>
</dbReference>
<comment type="caution">
    <text evidence="3">The sequence shown here is derived from an EMBL/GenBank/DDBJ whole genome shotgun (WGS) entry which is preliminary data.</text>
</comment>
<evidence type="ECO:0000313" key="4">
    <source>
        <dbReference type="Proteomes" id="UP000262477"/>
    </source>
</evidence>
<dbReference type="AlphaFoldDB" id="A0A371PPS2"/>
<dbReference type="Pfam" id="PF17668">
    <property type="entry name" value="Acetyltransf_17"/>
    <property type="match status" value="1"/>
</dbReference>
<dbReference type="InterPro" id="IPR000182">
    <property type="entry name" value="GNAT_dom"/>
</dbReference>
<reference evidence="3 4" key="1">
    <citation type="submission" date="2018-08" db="EMBL/GenBank/DDBJ databases">
        <title>Streptomyces NEAU-D10 sp. nov., a novel Actinomycete isolated from soil.</title>
        <authorList>
            <person name="Jin L."/>
        </authorList>
    </citation>
    <scope>NUCLEOTIDE SEQUENCE [LARGE SCALE GENOMIC DNA]</scope>
    <source>
        <strain evidence="3 4">NEAU-D10</strain>
    </source>
</reference>
<protein>
    <submittedName>
        <fullName evidence="3">GNAT family N-acetyltransferase</fullName>
    </submittedName>
</protein>